<gene>
    <name evidence="2" type="ORF">SAMN04487974_101358</name>
</gene>
<sequence length="99" mass="10954">MNRAEIESEIERLIALLDAMDGDTDLEPDSDDEHEPDQWENPVSLWRDQRPAKQVRRVCVSCTHPPALAAHAPSAGMALTCSQGMVMMTTPQGRARRAA</sequence>
<feature type="region of interest" description="Disordered" evidence="1">
    <location>
        <begin position="20"/>
        <end position="45"/>
    </location>
</feature>
<dbReference type="AlphaFoldDB" id="A0A1G7S8B5"/>
<name>A0A1G7S8B5_9HYPH</name>
<protein>
    <submittedName>
        <fullName evidence="2">Uncharacterized protein</fullName>
    </submittedName>
</protein>
<dbReference type="EMBL" id="FNCS01000001">
    <property type="protein sequence ID" value="SDG19184.1"/>
    <property type="molecule type" value="Genomic_DNA"/>
</dbReference>
<evidence type="ECO:0000256" key="1">
    <source>
        <dbReference type="SAM" id="MobiDB-lite"/>
    </source>
</evidence>
<evidence type="ECO:0000313" key="2">
    <source>
        <dbReference type="EMBL" id="SDG19184.1"/>
    </source>
</evidence>
<dbReference type="Proteomes" id="UP000199495">
    <property type="component" value="Unassembled WGS sequence"/>
</dbReference>
<feature type="compositionally biased region" description="Acidic residues" evidence="1">
    <location>
        <begin position="20"/>
        <end position="35"/>
    </location>
</feature>
<accession>A0A1G7S8B5</accession>
<proteinExistence type="predicted"/>
<organism evidence="2 3">
    <name type="scientific">Pelagibacterium luteolum</name>
    <dbReference type="NCBI Taxonomy" id="440168"/>
    <lineage>
        <taxon>Bacteria</taxon>
        <taxon>Pseudomonadati</taxon>
        <taxon>Pseudomonadota</taxon>
        <taxon>Alphaproteobacteria</taxon>
        <taxon>Hyphomicrobiales</taxon>
        <taxon>Devosiaceae</taxon>
        <taxon>Pelagibacterium</taxon>
    </lineage>
</organism>
<dbReference type="OrthoDB" id="7961147at2"/>
<dbReference type="STRING" id="440168.SAMN04487974_101358"/>
<keyword evidence="3" id="KW-1185">Reference proteome</keyword>
<reference evidence="2 3" key="1">
    <citation type="submission" date="2016-10" db="EMBL/GenBank/DDBJ databases">
        <authorList>
            <person name="de Groot N.N."/>
        </authorList>
    </citation>
    <scope>NUCLEOTIDE SEQUENCE [LARGE SCALE GENOMIC DNA]</scope>
    <source>
        <strain evidence="2 3">CGMCC 1.10267</strain>
    </source>
</reference>
<evidence type="ECO:0000313" key="3">
    <source>
        <dbReference type="Proteomes" id="UP000199495"/>
    </source>
</evidence>